<dbReference type="SUPFAM" id="SSF51735">
    <property type="entry name" value="NAD(P)-binding Rossmann-fold domains"/>
    <property type="match status" value="1"/>
</dbReference>
<evidence type="ECO:0000256" key="1">
    <source>
        <dbReference type="ARBA" id="ARBA00006484"/>
    </source>
</evidence>
<dbReference type="Pfam" id="PF00106">
    <property type="entry name" value="adh_short"/>
    <property type="match status" value="1"/>
</dbReference>
<keyword evidence="3" id="KW-1185">Reference proteome</keyword>
<proteinExistence type="inferred from homology"/>
<name>A0ABU9PWH2_9BURK</name>
<dbReference type="Proteomes" id="UP001495910">
    <property type="component" value="Unassembled WGS sequence"/>
</dbReference>
<dbReference type="InterPro" id="IPR036291">
    <property type="entry name" value="NAD(P)-bd_dom_sf"/>
</dbReference>
<gene>
    <name evidence="2" type="ORF">V8G57_13175</name>
</gene>
<dbReference type="RefSeq" id="WP_342829786.1">
    <property type="nucleotide sequence ID" value="NZ_JBANDC010000008.1"/>
</dbReference>
<dbReference type="PANTHER" id="PTHR42760">
    <property type="entry name" value="SHORT-CHAIN DEHYDROGENASES/REDUCTASES FAMILY MEMBER"/>
    <property type="match status" value="1"/>
</dbReference>
<reference evidence="2 3" key="1">
    <citation type="submission" date="2024-02" db="EMBL/GenBank/DDBJ databases">
        <title>Draft genome sequence of Collimonas sp. strain H4R21, an effective mineral-weathering bacterial strain isolated from the beech rhizosphere.</title>
        <authorList>
            <person name="Morin E."/>
            <person name="Uroz S."/>
            <person name="Leveau J.H.J."/>
            <person name="Kumar R."/>
            <person name="Rey M.W."/>
            <person name="Pham J."/>
        </authorList>
    </citation>
    <scope>NUCLEOTIDE SEQUENCE [LARGE SCALE GENOMIC DNA]</scope>
    <source>
        <strain evidence="2 3">H4R21</strain>
    </source>
</reference>
<dbReference type="PRINTS" id="PR00081">
    <property type="entry name" value="GDHRDH"/>
</dbReference>
<dbReference type="InterPro" id="IPR002347">
    <property type="entry name" value="SDR_fam"/>
</dbReference>
<comment type="caution">
    <text evidence="2">The sequence shown here is derived from an EMBL/GenBank/DDBJ whole genome shotgun (WGS) entry which is preliminary data.</text>
</comment>
<organism evidence="2 3">
    <name type="scientific">Collimonas rhizosphaerae</name>
    <dbReference type="NCBI Taxonomy" id="3126357"/>
    <lineage>
        <taxon>Bacteria</taxon>
        <taxon>Pseudomonadati</taxon>
        <taxon>Pseudomonadota</taxon>
        <taxon>Betaproteobacteria</taxon>
        <taxon>Burkholderiales</taxon>
        <taxon>Oxalobacteraceae</taxon>
        <taxon>Collimonas</taxon>
    </lineage>
</organism>
<evidence type="ECO:0000313" key="2">
    <source>
        <dbReference type="EMBL" id="MEM4988341.1"/>
    </source>
</evidence>
<evidence type="ECO:0000313" key="3">
    <source>
        <dbReference type="Proteomes" id="UP001495910"/>
    </source>
</evidence>
<accession>A0ABU9PWH2</accession>
<dbReference type="Gene3D" id="3.40.50.720">
    <property type="entry name" value="NAD(P)-binding Rossmann-like Domain"/>
    <property type="match status" value="1"/>
</dbReference>
<dbReference type="EMBL" id="JBANDC010000008">
    <property type="protein sequence ID" value="MEM4988341.1"/>
    <property type="molecule type" value="Genomic_DNA"/>
</dbReference>
<comment type="similarity">
    <text evidence="1">Belongs to the short-chain dehydrogenases/reductases (SDR) family.</text>
</comment>
<dbReference type="PANTHER" id="PTHR42760:SF124">
    <property type="entry name" value="SHORT-CHAIN DEHYDROGENASE_REDUCTASE"/>
    <property type="match status" value="1"/>
</dbReference>
<sequence>MKQLTDYFSLKGKVAVVTGAVNDIAFQIADALSAVDARIAIVDTSEQEGIAAADRLGCQHDKARFWQADVSDDNAVRQAITSIEAHFSRIDILINCAGVNVAQSPAQGLSIAQWQRAMQLNVNGCILCSKHVADAMDRAGGGAIVNVLSPCGMTGSREASADFAAKAALRMAYIDAQRYAARNIRVNCIHPCLIRPPVLEAAMREEGDLTQTFIDMQQIRLPGPKGSNNDVAAGVLYLVSDAGRFVTSSELVINSGHSFK</sequence>
<protein>
    <submittedName>
        <fullName evidence="2">SDR family NAD(P)-dependent oxidoreductase</fullName>
    </submittedName>
</protein>